<dbReference type="Proteomes" id="UP000199163">
    <property type="component" value="Unassembled WGS sequence"/>
</dbReference>
<keyword evidence="1" id="KW-1133">Transmembrane helix</keyword>
<dbReference type="STRING" id="568899.SAMN05192534_10931"/>
<keyword evidence="1" id="KW-0472">Membrane</keyword>
<name>A0A1G8ECM9_9BACI</name>
<sequence>MDWTPYIGAIGAWGLIRRQQKKLKLLPFLLESLFIWIAIFVLSLMAGVITTYFNFYLPQTLYYWIGGIIMFFVACYLSFKSWKVSGNSK</sequence>
<protein>
    <submittedName>
        <fullName evidence="2">Uncharacterized protein</fullName>
    </submittedName>
</protein>
<proteinExistence type="predicted"/>
<evidence type="ECO:0000313" key="2">
    <source>
        <dbReference type="EMBL" id="SDH67500.1"/>
    </source>
</evidence>
<keyword evidence="3" id="KW-1185">Reference proteome</keyword>
<feature type="transmembrane region" description="Helical" evidence="1">
    <location>
        <begin position="61"/>
        <end position="79"/>
    </location>
</feature>
<dbReference type="RefSeq" id="WP_091273119.1">
    <property type="nucleotide sequence ID" value="NZ_FNDK01000009.1"/>
</dbReference>
<evidence type="ECO:0000256" key="1">
    <source>
        <dbReference type="SAM" id="Phobius"/>
    </source>
</evidence>
<accession>A0A1G8ECM9</accession>
<feature type="transmembrane region" description="Helical" evidence="1">
    <location>
        <begin position="25"/>
        <end position="49"/>
    </location>
</feature>
<dbReference type="AlphaFoldDB" id="A0A1G8ECM9"/>
<keyword evidence="1" id="KW-0812">Transmembrane</keyword>
<dbReference type="OrthoDB" id="2972771at2"/>
<gene>
    <name evidence="2" type="ORF">SAMN05192534_10931</name>
</gene>
<dbReference type="EMBL" id="FNDK01000009">
    <property type="protein sequence ID" value="SDH67500.1"/>
    <property type="molecule type" value="Genomic_DNA"/>
</dbReference>
<evidence type="ECO:0000313" key="3">
    <source>
        <dbReference type="Proteomes" id="UP000199163"/>
    </source>
</evidence>
<organism evidence="2 3">
    <name type="scientific">Alteribacillus persepolensis</name>
    <dbReference type="NCBI Taxonomy" id="568899"/>
    <lineage>
        <taxon>Bacteria</taxon>
        <taxon>Bacillati</taxon>
        <taxon>Bacillota</taxon>
        <taxon>Bacilli</taxon>
        <taxon>Bacillales</taxon>
        <taxon>Bacillaceae</taxon>
        <taxon>Alteribacillus</taxon>
    </lineage>
</organism>
<reference evidence="2 3" key="1">
    <citation type="submission" date="2016-10" db="EMBL/GenBank/DDBJ databases">
        <authorList>
            <person name="de Groot N.N."/>
        </authorList>
    </citation>
    <scope>NUCLEOTIDE SEQUENCE [LARGE SCALE GENOMIC DNA]</scope>
    <source>
        <strain evidence="2 3">DSM 21632</strain>
    </source>
</reference>